<gene>
    <name evidence="2" type="ORF">NDU88_004641</name>
</gene>
<dbReference type="AlphaFoldDB" id="A0AAV7W797"/>
<dbReference type="Proteomes" id="UP001066276">
    <property type="component" value="Chromosome 1_2"/>
</dbReference>
<proteinExistence type="predicted"/>
<sequence>MLVKPSQGLEDPVPDTFPLGGLEDEAQDGDSHSGAAELAREASSQPSGVDSQARAICGAVVWRKGVLTPGPGGGLVRAHEPCHAGEASLGPTGPRLGHLATQRAGGRSPGLGTPIPWPPGPQARPGVLNSNRQGKPPWAQWTPRPMPLRVRQAGGREHLPQGLVGARS</sequence>
<feature type="region of interest" description="Disordered" evidence="1">
    <location>
        <begin position="85"/>
        <end position="145"/>
    </location>
</feature>
<comment type="caution">
    <text evidence="2">The sequence shown here is derived from an EMBL/GenBank/DDBJ whole genome shotgun (WGS) entry which is preliminary data.</text>
</comment>
<protein>
    <submittedName>
        <fullName evidence="2">Uncharacterized protein</fullName>
    </submittedName>
</protein>
<accession>A0AAV7W797</accession>
<evidence type="ECO:0000313" key="3">
    <source>
        <dbReference type="Proteomes" id="UP001066276"/>
    </source>
</evidence>
<name>A0AAV7W797_PLEWA</name>
<dbReference type="EMBL" id="JANPWB010000002">
    <property type="protein sequence ID" value="KAJ1209263.1"/>
    <property type="molecule type" value="Genomic_DNA"/>
</dbReference>
<keyword evidence="3" id="KW-1185">Reference proteome</keyword>
<feature type="region of interest" description="Disordered" evidence="1">
    <location>
        <begin position="1"/>
        <end position="52"/>
    </location>
</feature>
<evidence type="ECO:0000313" key="2">
    <source>
        <dbReference type="EMBL" id="KAJ1209263.1"/>
    </source>
</evidence>
<reference evidence="2" key="1">
    <citation type="journal article" date="2022" name="bioRxiv">
        <title>Sequencing and chromosome-scale assembly of the giantPleurodeles waltlgenome.</title>
        <authorList>
            <person name="Brown T."/>
            <person name="Elewa A."/>
            <person name="Iarovenko S."/>
            <person name="Subramanian E."/>
            <person name="Araus A.J."/>
            <person name="Petzold A."/>
            <person name="Susuki M."/>
            <person name="Suzuki K.-i.T."/>
            <person name="Hayashi T."/>
            <person name="Toyoda A."/>
            <person name="Oliveira C."/>
            <person name="Osipova E."/>
            <person name="Leigh N.D."/>
            <person name="Simon A."/>
            <person name="Yun M.H."/>
        </authorList>
    </citation>
    <scope>NUCLEOTIDE SEQUENCE</scope>
    <source>
        <strain evidence="2">20211129_DDA</strain>
        <tissue evidence="2">Liver</tissue>
    </source>
</reference>
<organism evidence="2 3">
    <name type="scientific">Pleurodeles waltl</name>
    <name type="common">Iberian ribbed newt</name>
    <dbReference type="NCBI Taxonomy" id="8319"/>
    <lineage>
        <taxon>Eukaryota</taxon>
        <taxon>Metazoa</taxon>
        <taxon>Chordata</taxon>
        <taxon>Craniata</taxon>
        <taxon>Vertebrata</taxon>
        <taxon>Euteleostomi</taxon>
        <taxon>Amphibia</taxon>
        <taxon>Batrachia</taxon>
        <taxon>Caudata</taxon>
        <taxon>Salamandroidea</taxon>
        <taxon>Salamandridae</taxon>
        <taxon>Pleurodelinae</taxon>
        <taxon>Pleurodeles</taxon>
    </lineage>
</organism>
<evidence type="ECO:0000256" key="1">
    <source>
        <dbReference type="SAM" id="MobiDB-lite"/>
    </source>
</evidence>